<dbReference type="AlphaFoldDB" id="A0AAD4YZU1"/>
<dbReference type="EMBL" id="JAJFAZ020000005">
    <property type="protein sequence ID" value="KAI5327460.1"/>
    <property type="molecule type" value="Genomic_DNA"/>
</dbReference>
<evidence type="ECO:0000313" key="2">
    <source>
        <dbReference type="Proteomes" id="UP001054821"/>
    </source>
</evidence>
<organism evidence="1 2">
    <name type="scientific">Prunus dulcis</name>
    <name type="common">Almond</name>
    <name type="synonym">Amygdalus dulcis</name>
    <dbReference type="NCBI Taxonomy" id="3755"/>
    <lineage>
        <taxon>Eukaryota</taxon>
        <taxon>Viridiplantae</taxon>
        <taxon>Streptophyta</taxon>
        <taxon>Embryophyta</taxon>
        <taxon>Tracheophyta</taxon>
        <taxon>Spermatophyta</taxon>
        <taxon>Magnoliopsida</taxon>
        <taxon>eudicotyledons</taxon>
        <taxon>Gunneridae</taxon>
        <taxon>Pentapetalae</taxon>
        <taxon>rosids</taxon>
        <taxon>fabids</taxon>
        <taxon>Rosales</taxon>
        <taxon>Rosaceae</taxon>
        <taxon>Amygdaloideae</taxon>
        <taxon>Amygdaleae</taxon>
        <taxon>Prunus</taxon>
    </lineage>
</organism>
<reference evidence="1 2" key="1">
    <citation type="journal article" date="2022" name="G3 (Bethesda)">
        <title>Whole-genome sequence and methylome profiling of the almond [Prunus dulcis (Mill.) D.A. Webb] cultivar 'Nonpareil'.</title>
        <authorList>
            <person name="D'Amico-Willman K.M."/>
            <person name="Ouma W.Z."/>
            <person name="Meulia T."/>
            <person name="Sideli G.M."/>
            <person name="Gradziel T.M."/>
            <person name="Fresnedo-Ramirez J."/>
        </authorList>
    </citation>
    <scope>NUCLEOTIDE SEQUENCE [LARGE SCALE GENOMIC DNA]</scope>
    <source>
        <strain evidence="1">Clone GOH B32 T37-40</strain>
    </source>
</reference>
<evidence type="ECO:0000313" key="1">
    <source>
        <dbReference type="EMBL" id="KAI5327460.1"/>
    </source>
</evidence>
<sequence length="66" mass="7176">MWDFVQVAVVVACVLEIRFGNWELQQSGASAGVWHLGRVSSFGKEEGLSAIGASRFESGYAQLIMV</sequence>
<name>A0AAD4YZU1_PRUDU</name>
<proteinExistence type="predicted"/>
<gene>
    <name evidence="1" type="ORF">L3X38_026856</name>
</gene>
<dbReference type="Proteomes" id="UP001054821">
    <property type="component" value="Chromosome 5"/>
</dbReference>
<accession>A0AAD4YZU1</accession>
<protein>
    <submittedName>
        <fullName evidence="1">Uncharacterized protein</fullName>
    </submittedName>
</protein>
<comment type="caution">
    <text evidence="1">The sequence shown here is derived from an EMBL/GenBank/DDBJ whole genome shotgun (WGS) entry which is preliminary data.</text>
</comment>
<keyword evidence="2" id="KW-1185">Reference proteome</keyword>